<gene>
    <name evidence="4" type="ORF">INT46_003650</name>
</gene>
<accession>A0A8H7V6J9</accession>
<dbReference type="OrthoDB" id="2285535at2759"/>
<dbReference type="Pfam" id="PF07282">
    <property type="entry name" value="Cas12f1-like_TNB"/>
    <property type="match status" value="1"/>
</dbReference>
<dbReference type="AlphaFoldDB" id="A0A8H7V6J9"/>
<proteinExistence type="predicted"/>
<feature type="compositionally biased region" description="Basic residues" evidence="2">
    <location>
        <begin position="462"/>
        <end position="480"/>
    </location>
</feature>
<evidence type="ECO:0000313" key="5">
    <source>
        <dbReference type="Proteomes" id="UP000650833"/>
    </source>
</evidence>
<keyword evidence="5" id="KW-1185">Reference proteome</keyword>
<name>A0A8H7V6J9_9FUNG</name>
<comment type="caution">
    <text evidence="4">The sequence shown here is derived from an EMBL/GenBank/DDBJ whole genome shotgun (WGS) entry which is preliminary data.</text>
</comment>
<feature type="region of interest" description="Disordered" evidence="2">
    <location>
        <begin position="462"/>
        <end position="493"/>
    </location>
</feature>
<evidence type="ECO:0000256" key="2">
    <source>
        <dbReference type="SAM" id="MobiDB-lite"/>
    </source>
</evidence>
<sequence>MVYIPTTKSIVPTCVDCGLVGHYNKNYYKCSKYNPDTADSVGTSCKRNQSFEMKQEKKEAKQQKTNNTNAVCSNCKEVGHRSSRSPLLNNRKATNGPALPSDMIPAWDTFRIKYPVIIYKVNLASGNSQCRSEACTVVATSYLNNIVELFEAKVLRYIRYILQNAFMTMSPDHGNPVWPKNIQLSEGEQSRIKEVCTPLSTHIDIQVTLKSLSASPRKFVRSLAYILSEYKREHLAHNPYDVRRLPLPRLFTISPSPSFRWKFVTISVNFFIDDLRPNGLNNVLFSNTIKSDGFTVDFLFEKRGATALKEVKKDIENHDLVLEDFEYEEVERIYQPVFIDPGRKAVYTAAIGLDTSNHQIRQCSTKEYYNFTGSIKYSSRLQKLKDSKGLTSIETNILTQKICSSILYDRFIQYIIIHKDRLFAFYGKDTAKDRFFLYLGRRGAPEIMVNMLLNGDKKYNKKKRNKTKRKKWRKTKKAAKKGNERLDRKARAKKKISDNNVSSTVGAHDITKSNKWKPTKFEYDKYKVPLIVFGTGMVGKDSVKLRGLRHGVTGMFYRTLKKREKEGELLVVPIDEFKTSRICNICKTDTLYKASHTRGFGVLVCKTCKTLWQRDVNTSKNMMSIASSIWNQDGRPTAFKRV</sequence>
<evidence type="ECO:0000313" key="4">
    <source>
        <dbReference type="EMBL" id="KAG2209075.1"/>
    </source>
</evidence>
<evidence type="ECO:0000256" key="1">
    <source>
        <dbReference type="ARBA" id="ARBA00023125"/>
    </source>
</evidence>
<organism evidence="4 5">
    <name type="scientific">Mucor plumbeus</name>
    <dbReference type="NCBI Taxonomy" id="97098"/>
    <lineage>
        <taxon>Eukaryota</taxon>
        <taxon>Fungi</taxon>
        <taxon>Fungi incertae sedis</taxon>
        <taxon>Mucoromycota</taxon>
        <taxon>Mucoromycotina</taxon>
        <taxon>Mucoromycetes</taxon>
        <taxon>Mucorales</taxon>
        <taxon>Mucorineae</taxon>
        <taxon>Mucoraceae</taxon>
        <taxon>Mucor</taxon>
    </lineage>
</organism>
<dbReference type="EMBL" id="JAEPRC010000101">
    <property type="protein sequence ID" value="KAG2209075.1"/>
    <property type="molecule type" value="Genomic_DNA"/>
</dbReference>
<feature type="domain" description="Cas12f1-like TNB" evidence="3">
    <location>
        <begin position="554"/>
        <end position="622"/>
    </location>
</feature>
<reference evidence="4" key="1">
    <citation type="submission" date="2020-12" db="EMBL/GenBank/DDBJ databases">
        <title>Metabolic potential, ecology and presence of endohyphal bacteria is reflected in genomic diversity of Mucoromycotina.</title>
        <authorList>
            <person name="Muszewska A."/>
            <person name="Okrasinska A."/>
            <person name="Steczkiewicz K."/>
            <person name="Drgas O."/>
            <person name="Orlowska M."/>
            <person name="Perlinska-Lenart U."/>
            <person name="Aleksandrzak-Piekarczyk T."/>
            <person name="Szatraj K."/>
            <person name="Zielenkiewicz U."/>
            <person name="Pilsyk S."/>
            <person name="Malc E."/>
            <person name="Mieczkowski P."/>
            <person name="Kruszewska J.S."/>
            <person name="Biernat P."/>
            <person name="Pawlowska J."/>
        </authorList>
    </citation>
    <scope>NUCLEOTIDE SEQUENCE</scope>
    <source>
        <strain evidence="4">CBS 226.32</strain>
    </source>
</reference>
<protein>
    <recommendedName>
        <fullName evidence="3">Cas12f1-like TNB domain-containing protein</fullName>
    </recommendedName>
</protein>
<evidence type="ECO:0000259" key="3">
    <source>
        <dbReference type="Pfam" id="PF07282"/>
    </source>
</evidence>
<dbReference type="InterPro" id="IPR010095">
    <property type="entry name" value="Cas12f1-like_TNB"/>
</dbReference>
<dbReference type="GO" id="GO:0003677">
    <property type="term" value="F:DNA binding"/>
    <property type="evidence" value="ECO:0007669"/>
    <property type="project" value="UniProtKB-KW"/>
</dbReference>
<keyword evidence="1" id="KW-0238">DNA-binding</keyword>
<dbReference type="Proteomes" id="UP000650833">
    <property type="component" value="Unassembled WGS sequence"/>
</dbReference>